<reference evidence="1" key="1">
    <citation type="submission" date="2021-06" db="EMBL/GenBank/DDBJ databases">
        <authorList>
            <person name="Kallberg Y."/>
            <person name="Tangrot J."/>
            <person name="Rosling A."/>
        </authorList>
    </citation>
    <scope>NUCLEOTIDE SEQUENCE</scope>
    <source>
        <strain evidence="1">28 12/20/2015</strain>
    </source>
</reference>
<sequence>MFARSAYSPAMPLARTTMITENHLTNILAEQLISDFDLKLAQYNAVRNFPFWWQAFKKDWNKVMSANIAPNMDE</sequence>
<name>A0ACA9KT62_9GLOM</name>
<dbReference type="EMBL" id="CAJVPW010001783">
    <property type="protein sequence ID" value="CAG8491917.1"/>
    <property type="molecule type" value="Genomic_DNA"/>
</dbReference>
<gene>
    <name evidence="1" type="ORF">SPELUC_LOCUS2596</name>
</gene>
<accession>A0ACA9KT62</accession>
<protein>
    <submittedName>
        <fullName evidence="1">12119_t:CDS:1</fullName>
    </submittedName>
</protein>
<evidence type="ECO:0000313" key="2">
    <source>
        <dbReference type="Proteomes" id="UP000789366"/>
    </source>
</evidence>
<evidence type="ECO:0000313" key="1">
    <source>
        <dbReference type="EMBL" id="CAG8491917.1"/>
    </source>
</evidence>
<dbReference type="Proteomes" id="UP000789366">
    <property type="component" value="Unassembled WGS sequence"/>
</dbReference>
<organism evidence="1 2">
    <name type="scientific">Cetraspora pellucida</name>
    <dbReference type="NCBI Taxonomy" id="1433469"/>
    <lineage>
        <taxon>Eukaryota</taxon>
        <taxon>Fungi</taxon>
        <taxon>Fungi incertae sedis</taxon>
        <taxon>Mucoromycota</taxon>
        <taxon>Glomeromycotina</taxon>
        <taxon>Glomeromycetes</taxon>
        <taxon>Diversisporales</taxon>
        <taxon>Gigasporaceae</taxon>
        <taxon>Cetraspora</taxon>
    </lineage>
</organism>
<comment type="caution">
    <text evidence="1">The sequence shown here is derived from an EMBL/GenBank/DDBJ whole genome shotgun (WGS) entry which is preliminary data.</text>
</comment>
<keyword evidence="2" id="KW-1185">Reference proteome</keyword>
<proteinExistence type="predicted"/>